<accession>A0A9X9X4R0</accession>
<dbReference type="AlphaFoldDB" id="A0A9X9X4R0"/>
<dbReference type="RefSeq" id="WP_211864802.1">
    <property type="nucleotide sequence ID" value="NZ_JAAEDM010000149.1"/>
</dbReference>
<feature type="chain" id="PRO_5040733022" description="Alpha/beta hydrolase" evidence="1">
    <location>
        <begin position="23"/>
        <end position="228"/>
    </location>
</feature>
<evidence type="ECO:0000256" key="1">
    <source>
        <dbReference type="SAM" id="SignalP"/>
    </source>
</evidence>
<protein>
    <recommendedName>
        <fullName evidence="4">Alpha/beta hydrolase</fullName>
    </recommendedName>
</protein>
<sequence>MLPHRLAAATLAAMLAAAPGLADEYATYQQVEFTPVGAGGMPACTSSALLNRPDAWVPGDAAVVMLGTGPQLDRGRDPLLAALLSERAAVLEVTPGTCETSSTTADTKTDALDALAGALVALRQAGAGMVVAIGFGGTATAATVEAMDGSALAGRFGPDGPRFAAGFGVEAGTPVFAPPGRESAGGRLDLLCRALAQAIPGGARGAAACAAAFDAGAAGTQAVTRARP</sequence>
<dbReference type="EMBL" id="JAAEDM010000149">
    <property type="protein sequence ID" value="MBR0674389.1"/>
    <property type="molecule type" value="Genomic_DNA"/>
</dbReference>
<gene>
    <name evidence="2" type="ORF">GXW76_24705</name>
</gene>
<evidence type="ECO:0000313" key="2">
    <source>
        <dbReference type="EMBL" id="MBR0674389.1"/>
    </source>
</evidence>
<proteinExistence type="predicted"/>
<reference evidence="2" key="1">
    <citation type="submission" date="2020-01" db="EMBL/GenBank/DDBJ databases">
        <authorList>
            <person name="Rat A."/>
        </authorList>
    </citation>
    <scope>NUCLEOTIDE SEQUENCE</scope>
    <source>
        <strain evidence="2">LMG 31231</strain>
    </source>
</reference>
<keyword evidence="3" id="KW-1185">Reference proteome</keyword>
<evidence type="ECO:0008006" key="4">
    <source>
        <dbReference type="Google" id="ProtNLM"/>
    </source>
</evidence>
<feature type="signal peptide" evidence="1">
    <location>
        <begin position="1"/>
        <end position="22"/>
    </location>
</feature>
<evidence type="ECO:0000313" key="3">
    <source>
        <dbReference type="Proteomes" id="UP001138751"/>
    </source>
</evidence>
<organism evidence="2 3">
    <name type="scientific">Neoroseomonas soli</name>
    <dbReference type="NCBI Taxonomy" id="1081025"/>
    <lineage>
        <taxon>Bacteria</taxon>
        <taxon>Pseudomonadati</taxon>
        <taxon>Pseudomonadota</taxon>
        <taxon>Alphaproteobacteria</taxon>
        <taxon>Acetobacterales</taxon>
        <taxon>Acetobacteraceae</taxon>
        <taxon>Neoroseomonas</taxon>
    </lineage>
</organism>
<comment type="caution">
    <text evidence="2">The sequence shown here is derived from an EMBL/GenBank/DDBJ whole genome shotgun (WGS) entry which is preliminary data.</text>
</comment>
<keyword evidence="1" id="KW-0732">Signal</keyword>
<dbReference type="Proteomes" id="UP001138751">
    <property type="component" value="Unassembled WGS sequence"/>
</dbReference>
<name>A0A9X9X4R0_9PROT</name>
<reference evidence="2" key="2">
    <citation type="journal article" date="2021" name="Syst. Appl. Microbiol.">
        <title>Roseomonas hellenica sp. nov., isolated from roots of wild-growing Alkanna tinctoria.</title>
        <authorList>
            <person name="Rat A."/>
            <person name="Naranjo H.D."/>
            <person name="Lebbe L."/>
            <person name="Cnockaert M."/>
            <person name="Krigas N."/>
            <person name="Grigoriadou K."/>
            <person name="Maloupa E."/>
            <person name="Willems A."/>
        </authorList>
    </citation>
    <scope>NUCLEOTIDE SEQUENCE</scope>
    <source>
        <strain evidence="2">LMG 31231</strain>
    </source>
</reference>